<proteinExistence type="predicted"/>
<keyword evidence="6 7" id="KW-0472">Membrane</keyword>
<name>A0A089M7F1_9BACL</name>
<dbReference type="Gene3D" id="1.20.1560.10">
    <property type="entry name" value="ABC transporter type 1, transmembrane domain"/>
    <property type="match status" value="1"/>
</dbReference>
<evidence type="ECO:0000256" key="5">
    <source>
        <dbReference type="ARBA" id="ARBA00022989"/>
    </source>
</evidence>
<dbReference type="GO" id="GO:0015421">
    <property type="term" value="F:ABC-type oligopeptide transporter activity"/>
    <property type="evidence" value="ECO:0007669"/>
    <property type="project" value="TreeGrafter"/>
</dbReference>
<dbReference type="SUPFAM" id="SSF52540">
    <property type="entry name" value="P-loop containing nucleoside triphosphate hydrolases"/>
    <property type="match status" value="1"/>
</dbReference>
<evidence type="ECO:0000259" key="8">
    <source>
        <dbReference type="PROSITE" id="PS50893"/>
    </source>
</evidence>
<dbReference type="AlphaFoldDB" id="A0A089M7F1"/>
<evidence type="ECO:0000313" key="10">
    <source>
        <dbReference type="EMBL" id="AIQ69736.1"/>
    </source>
</evidence>
<evidence type="ECO:0000256" key="2">
    <source>
        <dbReference type="ARBA" id="ARBA00022692"/>
    </source>
</evidence>
<gene>
    <name evidence="10" type="ORF">PGRAT_20470</name>
</gene>
<evidence type="ECO:0000256" key="7">
    <source>
        <dbReference type="SAM" id="Phobius"/>
    </source>
</evidence>
<dbReference type="SMART" id="SM00382">
    <property type="entry name" value="AAA"/>
    <property type="match status" value="1"/>
</dbReference>
<protein>
    <recommendedName>
        <fullName evidence="12">ABC transporter domain-containing protein</fullName>
    </recommendedName>
</protein>
<dbReference type="InterPro" id="IPR039421">
    <property type="entry name" value="Type_1_exporter"/>
</dbReference>
<evidence type="ECO:0000256" key="3">
    <source>
        <dbReference type="ARBA" id="ARBA00022741"/>
    </source>
</evidence>
<dbReference type="InterPro" id="IPR003439">
    <property type="entry name" value="ABC_transporter-like_ATP-bd"/>
</dbReference>
<dbReference type="PANTHER" id="PTHR43394">
    <property type="entry name" value="ATP-DEPENDENT PERMEASE MDL1, MITOCHONDRIAL"/>
    <property type="match status" value="1"/>
</dbReference>
<dbReference type="PANTHER" id="PTHR43394:SF1">
    <property type="entry name" value="ATP-BINDING CASSETTE SUB-FAMILY B MEMBER 10, MITOCHONDRIAL"/>
    <property type="match status" value="1"/>
</dbReference>
<accession>A0A089M7F1</accession>
<feature type="transmembrane region" description="Helical" evidence="7">
    <location>
        <begin position="163"/>
        <end position="190"/>
    </location>
</feature>
<feature type="domain" description="ABC transmembrane type-1" evidence="9">
    <location>
        <begin position="82"/>
        <end position="322"/>
    </location>
</feature>
<dbReference type="PROSITE" id="PS50929">
    <property type="entry name" value="ABC_TM1F"/>
    <property type="match status" value="1"/>
</dbReference>
<dbReference type="Pfam" id="PF00005">
    <property type="entry name" value="ABC_tran"/>
    <property type="match status" value="1"/>
</dbReference>
<dbReference type="Gene3D" id="3.40.50.300">
    <property type="entry name" value="P-loop containing nucleotide triphosphate hydrolases"/>
    <property type="match status" value="1"/>
</dbReference>
<organism evidence="10 11">
    <name type="scientific">Paenibacillus graminis</name>
    <dbReference type="NCBI Taxonomy" id="189425"/>
    <lineage>
        <taxon>Bacteria</taxon>
        <taxon>Bacillati</taxon>
        <taxon>Bacillota</taxon>
        <taxon>Bacilli</taxon>
        <taxon>Bacillales</taxon>
        <taxon>Paenibacillaceae</taxon>
        <taxon>Paenibacillus</taxon>
    </lineage>
</organism>
<sequence length="613" mass="70307">MALIQKLKSVIQNLLVFLKTIILLWKTSRGTFLFILLVDTSIGLTIPGKLWVWKEFIDAAAEILSVPSTSFKKMFFWLSIHFSLVLFSSVLGRVSNFVQNVFSSNLNKTITEKISEKTMELEMKDFDNSETYNQIQKSSDQSLNRSISILQTTVNFINNITTFIGIVGILIFLDTSIVLLCLVSSIPMFYISIRILNKWFAVFNERFEQNRFVKHLKTILITNHYIKELKLSSSDRYLTNIILEIMDKYINEDKKIRKRFLFETSLVDVIDNAIMYFIKILVVIICLNSKLTIGSLTMYVTAIDNLKNTVSNILTLLSSAYENCLYMQSIFQLLDTPVEKKDNKREFPIPFQRIEFKSVSFCYPGTEIYALKDINVVLEANHAYSLVGLNGSGKTTFIKLLLNLYQPTEGEILVDGININEFNRSSLFENVTAVFQDFIQYPFDVKTNIGIGNLENIDNIDRIISAAISSGANDFIINLPNQYDTKLKKEWSGSVDLSLGQWQKLAITRALMKPSAVLILDEPTASLDVIAEHEIFMKFQEMRCSRLCIMVTHRFVNTRQVDNIIVLESGKMIEFGNHNELIQLKGVYARLYQMQANSYDNVNNSDFREKVTI</sequence>
<keyword evidence="11" id="KW-1185">Reference proteome</keyword>
<dbReference type="Proteomes" id="UP000029500">
    <property type="component" value="Chromosome"/>
</dbReference>
<keyword evidence="3" id="KW-0547">Nucleotide-binding</keyword>
<feature type="transmembrane region" description="Helical" evidence="7">
    <location>
        <begin position="31"/>
        <end position="53"/>
    </location>
</feature>
<feature type="transmembrane region" description="Helical" evidence="7">
    <location>
        <begin position="74"/>
        <end position="94"/>
    </location>
</feature>
<dbReference type="GO" id="GO:0005886">
    <property type="term" value="C:plasma membrane"/>
    <property type="evidence" value="ECO:0007669"/>
    <property type="project" value="UniProtKB-SubCell"/>
</dbReference>
<keyword evidence="4" id="KW-0067">ATP-binding</keyword>
<dbReference type="eggNOG" id="COG1132">
    <property type="taxonomic scope" value="Bacteria"/>
</dbReference>
<dbReference type="HOGENOM" id="CLU_000604_84_3_9"/>
<comment type="subcellular location">
    <subcellularLocation>
        <location evidence="1">Cell membrane</location>
        <topology evidence="1">Multi-pass membrane protein</topology>
    </subcellularLocation>
</comment>
<dbReference type="GO" id="GO:0016887">
    <property type="term" value="F:ATP hydrolysis activity"/>
    <property type="evidence" value="ECO:0007669"/>
    <property type="project" value="InterPro"/>
</dbReference>
<dbReference type="KEGG" id="pgm:PGRAT_20470"/>
<evidence type="ECO:0008006" key="12">
    <source>
        <dbReference type="Google" id="ProtNLM"/>
    </source>
</evidence>
<dbReference type="PROSITE" id="PS50893">
    <property type="entry name" value="ABC_TRANSPORTER_2"/>
    <property type="match status" value="1"/>
</dbReference>
<dbReference type="InterPro" id="IPR027417">
    <property type="entry name" value="P-loop_NTPase"/>
</dbReference>
<evidence type="ECO:0000256" key="6">
    <source>
        <dbReference type="ARBA" id="ARBA00023136"/>
    </source>
</evidence>
<dbReference type="GO" id="GO:0005524">
    <property type="term" value="F:ATP binding"/>
    <property type="evidence" value="ECO:0007669"/>
    <property type="project" value="UniProtKB-KW"/>
</dbReference>
<dbReference type="SUPFAM" id="SSF90123">
    <property type="entry name" value="ABC transporter transmembrane region"/>
    <property type="match status" value="1"/>
</dbReference>
<reference evidence="10 11" key="1">
    <citation type="submission" date="2014-08" db="EMBL/GenBank/DDBJ databases">
        <title>Comparative genomics of the Paenibacillus odorifer group.</title>
        <authorList>
            <person name="den Bakker H.C."/>
            <person name="Tsai Y.-C."/>
            <person name="Martin N."/>
            <person name="Korlach J."/>
            <person name="Wiedmann M."/>
        </authorList>
    </citation>
    <scope>NUCLEOTIDE SEQUENCE [LARGE SCALE GENOMIC DNA]</scope>
    <source>
        <strain evidence="10 11">DSM 15220</strain>
    </source>
</reference>
<dbReference type="EMBL" id="CP009287">
    <property type="protein sequence ID" value="AIQ69736.1"/>
    <property type="molecule type" value="Genomic_DNA"/>
</dbReference>
<dbReference type="InterPro" id="IPR003593">
    <property type="entry name" value="AAA+_ATPase"/>
</dbReference>
<keyword evidence="2 7" id="KW-0812">Transmembrane</keyword>
<evidence type="ECO:0000256" key="1">
    <source>
        <dbReference type="ARBA" id="ARBA00004651"/>
    </source>
</evidence>
<dbReference type="STRING" id="189425.PGRAT_20470"/>
<evidence type="ECO:0000313" key="11">
    <source>
        <dbReference type="Proteomes" id="UP000029500"/>
    </source>
</evidence>
<evidence type="ECO:0000259" key="9">
    <source>
        <dbReference type="PROSITE" id="PS50929"/>
    </source>
</evidence>
<dbReference type="InterPro" id="IPR011527">
    <property type="entry name" value="ABC1_TM_dom"/>
</dbReference>
<evidence type="ECO:0000256" key="4">
    <source>
        <dbReference type="ARBA" id="ARBA00022840"/>
    </source>
</evidence>
<dbReference type="InterPro" id="IPR036640">
    <property type="entry name" value="ABC1_TM_sf"/>
</dbReference>
<feature type="domain" description="ABC transporter" evidence="8">
    <location>
        <begin position="354"/>
        <end position="594"/>
    </location>
</feature>
<keyword evidence="5 7" id="KW-1133">Transmembrane helix</keyword>